<feature type="domain" description="Carboxylesterase type B" evidence="10">
    <location>
        <begin position="6"/>
        <end position="428"/>
    </location>
</feature>
<evidence type="ECO:0000259" key="10">
    <source>
        <dbReference type="Pfam" id="PF00135"/>
    </source>
</evidence>
<comment type="similarity">
    <text evidence="1 9">Belongs to the type-B carboxylesterase/lipase family.</text>
</comment>
<evidence type="ECO:0000256" key="2">
    <source>
        <dbReference type="ARBA" id="ARBA00022487"/>
    </source>
</evidence>
<dbReference type="Pfam" id="PF00135">
    <property type="entry name" value="COesterase"/>
    <property type="match status" value="1"/>
</dbReference>
<dbReference type="GO" id="GO:0005615">
    <property type="term" value="C:extracellular space"/>
    <property type="evidence" value="ECO:0007669"/>
    <property type="project" value="TreeGrafter"/>
</dbReference>
<evidence type="ECO:0000313" key="12">
    <source>
        <dbReference type="Proteomes" id="UP000821853"/>
    </source>
</evidence>
<dbReference type="InterPro" id="IPR002018">
    <property type="entry name" value="CarbesteraseB"/>
</dbReference>
<comment type="catalytic activity">
    <reaction evidence="7">
        <text>acetylcholine + H2O = choline + acetate + H(+)</text>
        <dbReference type="Rhea" id="RHEA:17561"/>
        <dbReference type="ChEBI" id="CHEBI:15354"/>
        <dbReference type="ChEBI" id="CHEBI:15355"/>
        <dbReference type="ChEBI" id="CHEBI:15377"/>
        <dbReference type="ChEBI" id="CHEBI:15378"/>
        <dbReference type="ChEBI" id="CHEBI:30089"/>
        <dbReference type="EC" id="3.1.1.7"/>
    </reaction>
</comment>
<keyword evidence="2" id="KW-0719">Serine esterase</keyword>
<protein>
    <recommendedName>
        <fullName evidence="9">Carboxylic ester hydrolase</fullName>
        <ecNumber evidence="9">3.1.1.-</ecNumber>
    </recommendedName>
</protein>
<dbReference type="SUPFAM" id="SSF53474">
    <property type="entry name" value="alpha/beta-Hydrolases"/>
    <property type="match status" value="1"/>
</dbReference>
<dbReference type="OrthoDB" id="6491688at2759"/>
<dbReference type="Proteomes" id="UP000821853">
    <property type="component" value="Chromosome 2"/>
</dbReference>
<dbReference type="PROSITE" id="PS00122">
    <property type="entry name" value="CARBOXYLESTERASE_B_1"/>
    <property type="match status" value="1"/>
</dbReference>
<dbReference type="PRINTS" id="PR00878">
    <property type="entry name" value="CHOLNESTRASE"/>
</dbReference>
<evidence type="ECO:0000256" key="3">
    <source>
        <dbReference type="ARBA" id="ARBA00022801"/>
    </source>
</evidence>
<dbReference type="VEuPathDB" id="VectorBase:HLOH_043802"/>
<organism evidence="11 12">
    <name type="scientific">Haemaphysalis longicornis</name>
    <name type="common">Bush tick</name>
    <dbReference type="NCBI Taxonomy" id="44386"/>
    <lineage>
        <taxon>Eukaryota</taxon>
        <taxon>Metazoa</taxon>
        <taxon>Ecdysozoa</taxon>
        <taxon>Arthropoda</taxon>
        <taxon>Chelicerata</taxon>
        <taxon>Arachnida</taxon>
        <taxon>Acari</taxon>
        <taxon>Parasitiformes</taxon>
        <taxon>Ixodida</taxon>
        <taxon>Ixodoidea</taxon>
        <taxon>Ixodidae</taxon>
        <taxon>Haemaphysalinae</taxon>
        <taxon>Haemaphysalis</taxon>
    </lineage>
</organism>
<sequence length="455" mass="50466">MEVSGKHLHAYLGIPYAEPPVSDLRFKRPRQVSPWEGVYNATSKPPACRQVSVSLFGFAKLNYSEASEDCLYVNVWKPSQPPCSKGQNCPSRSLPVVVYFHGGGFQWGDSALMIYDPANFVALTDVVFVTFNYRLGFFGFLSLDTEPVPGNVGLWDQNMVLKWVRKNIASFGGNPEEVTIAGHSAGATSVALHTASPHSKGLFKRVIMQSGAPVSMVLTLFFSGQGKFINIAGSLGCYDTNTTFDGQINDVVSCLRQLDAGFIINKLENINFLKRIFAPVDNDEFLPFSVLSSKPWQNLNVENVLLGTTANEGSMFFHFLQNAFSVVDDLLATQYRTVSTVVLSQALHIPMSEAREIVFSYFGDYGVEHSYEEVRDVISDMFADATFNCPTQLFAEDAAQQGIGTHRYIFSYKPTHSFFPEWMGVAHYGGRLLHNGISAILKGPNSLLERIWLTH</sequence>
<comment type="caution">
    <text evidence="11">The sequence shown here is derived from an EMBL/GenBank/DDBJ whole genome shotgun (WGS) entry which is preliminary data.</text>
</comment>
<dbReference type="GO" id="GO:0006581">
    <property type="term" value="P:acetylcholine catabolic process"/>
    <property type="evidence" value="ECO:0007669"/>
    <property type="project" value="TreeGrafter"/>
</dbReference>
<dbReference type="GO" id="GO:0005886">
    <property type="term" value="C:plasma membrane"/>
    <property type="evidence" value="ECO:0007669"/>
    <property type="project" value="TreeGrafter"/>
</dbReference>
<keyword evidence="6" id="KW-0325">Glycoprotein</keyword>
<evidence type="ECO:0000256" key="5">
    <source>
        <dbReference type="ARBA" id="ARBA00023157"/>
    </source>
</evidence>
<dbReference type="GO" id="GO:0019695">
    <property type="term" value="P:choline metabolic process"/>
    <property type="evidence" value="ECO:0007669"/>
    <property type="project" value="TreeGrafter"/>
</dbReference>
<evidence type="ECO:0000256" key="4">
    <source>
        <dbReference type="ARBA" id="ARBA00022867"/>
    </source>
</evidence>
<evidence type="ECO:0000256" key="1">
    <source>
        <dbReference type="ARBA" id="ARBA00005964"/>
    </source>
</evidence>
<keyword evidence="5" id="KW-1015">Disulfide bond</keyword>
<keyword evidence="4" id="KW-0531">Neurotransmitter degradation</keyword>
<gene>
    <name evidence="11" type="ORF">HPB48_012673</name>
</gene>
<feature type="active site" description="Charge relay system" evidence="8">
    <location>
        <position position="312"/>
    </location>
</feature>
<evidence type="ECO:0000256" key="6">
    <source>
        <dbReference type="ARBA" id="ARBA00023180"/>
    </source>
</evidence>
<evidence type="ECO:0000256" key="8">
    <source>
        <dbReference type="PIRSR" id="PIRSR600997-1"/>
    </source>
</evidence>
<feature type="active site" description="Acyl-ester intermediate" evidence="8">
    <location>
        <position position="184"/>
    </location>
</feature>
<keyword evidence="12" id="KW-1185">Reference proteome</keyword>
<dbReference type="InterPro" id="IPR019826">
    <property type="entry name" value="Carboxylesterase_B_AS"/>
</dbReference>
<dbReference type="InterPro" id="IPR000997">
    <property type="entry name" value="Cholinesterase"/>
</dbReference>
<dbReference type="PROSITE" id="PS00941">
    <property type="entry name" value="CARBOXYLESTERASE_B_2"/>
    <property type="match status" value="1"/>
</dbReference>
<dbReference type="OMA" id="QYRTVST"/>
<dbReference type="Gene3D" id="3.40.50.1820">
    <property type="entry name" value="alpha/beta hydrolase"/>
    <property type="match status" value="1"/>
</dbReference>
<dbReference type="PANTHER" id="PTHR43918:SF4">
    <property type="entry name" value="CARBOXYLIC ESTER HYDROLASE"/>
    <property type="match status" value="1"/>
</dbReference>
<dbReference type="EC" id="3.1.1.-" evidence="9"/>
<evidence type="ECO:0000313" key="11">
    <source>
        <dbReference type="EMBL" id="KAH9368397.1"/>
    </source>
</evidence>
<dbReference type="AlphaFoldDB" id="A0A9J6FZ85"/>
<accession>A0A9J6FZ85</accession>
<name>A0A9J6FZ85_HAELO</name>
<reference evidence="11 12" key="1">
    <citation type="journal article" date="2020" name="Cell">
        <title>Large-Scale Comparative Analyses of Tick Genomes Elucidate Their Genetic Diversity and Vector Capacities.</title>
        <authorList>
            <consortium name="Tick Genome and Microbiome Consortium (TIGMIC)"/>
            <person name="Jia N."/>
            <person name="Wang J."/>
            <person name="Shi W."/>
            <person name="Du L."/>
            <person name="Sun Y."/>
            <person name="Zhan W."/>
            <person name="Jiang J.F."/>
            <person name="Wang Q."/>
            <person name="Zhang B."/>
            <person name="Ji P."/>
            <person name="Bell-Sakyi L."/>
            <person name="Cui X.M."/>
            <person name="Yuan T.T."/>
            <person name="Jiang B.G."/>
            <person name="Yang W.F."/>
            <person name="Lam T.T."/>
            <person name="Chang Q.C."/>
            <person name="Ding S.J."/>
            <person name="Wang X.J."/>
            <person name="Zhu J.G."/>
            <person name="Ruan X.D."/>
            <person name="Zhao L."/>
            <person name="Wei J.T."/>
            <person name="Ye R.Z."/>
            <person name="Que T.C."/>
            <person name="Du C.H."/>
            <person name="Zhou Y.H."/>
            <person name="Cheng J.X."/>
            <person name="Dai P.F."/>
            <person name="Guo W.B."/>
            <person name="Han X.H."/>
            <person name="Huang E.J."/>
            <person name="Li L.F."/>
            <person name="Wei W."/>
            <person name="Gao Y.C."/>
            <person name="Liu J.Z."/>
            <person name="Shao H.Z."/>
            <person name="Wang X."/>
            <person name="Wang C.C."/>
            <person name="Yang T.C."/>
            <person name="Huo Q.B."/>
            <person name="Li W."/>
            <person name="Chen H.Y."/>
            <person name="Chen S.E."/>
            <person name="Zhou L.G."/>
            <person name="Ni X.B."/>
            <person name="Tian J.H."/>
            <person name="Sheng Y."/>
            <person name="Liu T."/>
            <person name="Pan Y.S."/>
            <person name="Xia L.Y."/>
            <person name="Li J."/>
            <person name="Zhao F."/>
            <person name="Cao W.C."/>
        </authorList>
    </citation>
    <scope>NUCLEOTIDE SEQUENCE [LARGE SCALE GENOMIC DNA]</scope>
    <source>
        <strain evidence="11">HaeL-2018</strain>
    </source>
</reference>
<dbReference type="InterPro" id="IPR050654">
    <property type="entry name" value="AChE-related_enzymes"/>
</dbReference>
<dbReference type="InterPro" id="IPR029058">
    <property type="entry name" value="AB_hydrolase_fold"/>
</dbReference>
<feature type="active site" description="Charge relay system" evidence="8">
    <location>
        <position position="427"/>
    </location>
</feature>
<proteinExistence type="inferred from homology"/>
<dbReference type="GO" id="GO:0003990">
    <property type="term" value="F:acetylcholinesterase activity"/>
    <property type="evidence" value="ECO:0007669"/>
    <property type="project" value="UniProtKB-EC"/>
</dbReference>
<evidence type="ECO:0000256" key="7">
    <source>
        <dbReference type="ARBA" id="ARBA00048484"/>
    </source>
</evidence>
<dbReference type="PANTHER" id="PTHR43918">
    <property type="entry name" value="ACETYLCHOLINESTERASE"/>
    <property type="match status" value="1"/>
</dbReference>
<evidence type="ECO:0000256" key="9">
    <source>
        <dbReference type="RuleBase" id="RU361235"/>
    </source>
</evidence>
<dbReference type="EMBL" id="JABSTR010000004">
    <property type="protein sequence ID" value="KAH9368397.1"/>
    <property type="molecule type" value="Genomic_DNA"/>
</dbReference>
<keyword evidence="3 9" id="KW-0378">Hydrolase</keyword>
<dbReference type="InterPro" id="IPR019819">
    <property type="entry name" value="Carboxylesterase_B_CS"/>
</dbReference>